<evidence type="ECO:0000313" key="3">
    <source>
        <dbReference type="Proteomes" id="UP001219568"/>
    </source>
</evidence>
<dbReference type="AlphaFoldDB" id="A0AAD6I5U1"/>
<keyword evidence="3" id="KW-1185">Reference proteome</keyword>
<evidence type="ECO:0000313" key="2">
    <source>
        <dbReference type="EMBL" id="KAJ6030554.1"/>
    </source>
</evidence>
<feature type="region of interest" description="Disordered" evidence="1">
    <location>
        <begin position="15"/>
        <end position="44"/>
    </location>
</feature>
<proteinExistence type="predicted"/>
<comment type="caution">
    <text evidence="2">The sequence shown here is derived from an EMBL/GenBank/DDBJ whole genome shotgun (WGS) entry which is preliminary data.</text>
</comment>
<organism evidence="2 3">
    <name type="scientific">Penicillium canescens</name>
    <dbReference type="NCBI Taxonomy" id="5083"/>
    <lineage>
        <taxon>Eukaryota</taxon>
        <taxon>Fungi</taxon>
        <taxon>Dikarya</taxon>
        <taxon>Ascomycota</taxon>
        <taxon>Pezizomycotina</taxon>
        <taxon>Eurotiomycetes</taxon>
        <taxon>Eurotiomycetidae</taxon>
        <taxon>Eurotiales</taxon>
        <taxon>Aspergillaceae</taxon>
        <taxon>Penicillium</taxon>
    </lineage>
</organism>
<gene>
    <name evidence="2" type="ORF">N7460_010820</name>
</gene>
<dbReference type="Proteomes" id="UP001219568">
    <property type="component" value="Unassembled WGS sequence"/>
</dbReference>
<reference evidence="2" key="1">
    <citation type="journal article" date="2023" name="IMA Fungus">
        <title>Comparative genomic study of the Penicillium genus elucidates a diverse pangenome and 15 lateral gene transfer events.</title>
        <authorList>
            <person name="Petersen C."/>
            <person name="Sorensen T."/>
            <person name="Nielsen M.R."/>
            <person name="Sondergaard T.E."/>
            <person name="Sorensen J.L."/>
            <person name="Fitzpatrick D.A."/>
            <person name="Frisvad J.C."/>
            <person name="Nielsen K.L."/>
        </authorList>
    </citation>
    <scope>NUCLEOTIDE SEQUENCE</scope>
    <source>
        <strain evidence="2">IBT 15450</strain>
    </source>
</reference>
<accession>A0AAD6I5U1</accession>
<name>A0AAD6I5U1_PENCN</name>
<sequence length="101" mass="11013">MDEDLPLDALQEADEQREAELAAEVPEAISEGEDSDDDDDNDNDPVVVIEVEFVMASHLPRPSLVVNARSEGGVSLLIVKPRLVLLSLFMEMRVALKGALV</sequence>
<evidence type="ECO:0000256" key="1">
    <source>
        <dbReference type="SAM" id="MobiDB-lite"/>
    </source>
</evidence>
<protein>
    <submittedName>
        <fullName evidence="2">Uncharacterized protein</fullName>
    </submittedName>
</protein>
<dbReference type="EMBL" id="JAQJZL010000014">
    <property type="protein sequence ID" value="KAJ6030554.1"/>
    <property type="molecule type" value="Genomic_DNA"/>
</dbReference>
<reference evidence="2" key="2">
    <citation type="submission" date="2023-01" db="EMBL/GenBank/DDBJ databases">
        <authorList>
            <person name="Petersen C."/>
        </authorList>
    </citation>
    <scope>NUCLEOTIDE SEQUENCE</scope>
    <source>
        <strain evidence="2">IBT 15450</strain>
    </source>
</reference>
<feature type="compositionally biased region" description="Acidic residues" evidence="1">
    <location>
        <begin position="30"/>
        <end position="43"/>
    </location>
</feature>